<sequence length="260" mass="28027">MITKMPRPGVVLPPLVLVALLLAIWEIYAATIGPGADVLPTPSRVAQQGWADRENLLANTWPTLRATVIGLALSVAVGFGFAVLVDLSGLARRAVLPVLVVSQTLPLVALAPLVIVWFGFGQFPKILLIVFVNFFSTTLSFVEGFRSADPDSVALLRSMGAGRWRVFRTVRLPSALPYFMAGLRIAITYSVVSAIFAEYAGAEAGLGVYMQFAKNTFRTDLVLAAVFVTASLTLILFALSYLIERIALPWAFLVRAGEAS</sequence>
<evidence type="ECO:0000256" key="7">
    <source>
        <dbReference type="RuleBase" id="RU363032"/>
    </source>
</evidence>
<dbReference type="EMBL" id="BAAAZO010000014">
    <property type="protein sequence ID" value="GAA3640264.1"/>
    <property type="molecule type" value="Genomic_DNA"/>
</dbReference>
<evidence type="ECO:0000256" key="1">
    <source>
        <dbReference type="ARBA" id="ARBA00004651"/>
    </source>
</evidence>
<keyword evidence="6 7" id="KW-0472">Membrane</keyword>
<keyword evidence="2 7" id="KW-0813">Transport</keyword>
<protein>
    <submittedName>
        <fullName evidence="9">ABC transporter permease</fullName>
    </submittedName>
</protein>
<dbReference type="Gene3D" id="1.10.3720.10">
    <property type="entry name" value="MetI-like"/>
    <property type="match status" value="1"/>
</dbReference>
<evidence type="ECO:0000256" key="5">
    <source>
        <dbReference type="ARBA" id="ARBA00022989"/>
    </source>
</evidence>
<reference evidence="10" key="1">
    <citation type="journal article" date="2019" name="Int. J. Syst. Evol. Microbiol.">
        <title>The Global Catalogue of Microorganisms (GCM) 10K type strain sequencing project: providing services to taxonomists for standard genome sequencing and annotation.</title>
        <authorList>
            <consortium name="The Broad Institute Genomics Platform"/>
            <consortium name="The Broad Institute Genome Sequencing Center for Infectious Disease"/>
            <person name="Wu L."/>
            <person name="Ma J."/>
        </authorList>
    </citation>
    <scope>NUCLEOTIDE SEQUENCE [LARGE SCALE GENOMIC DNA]</scope>
    <source>
        <strain evidence="10">JCM 16902</strain>
    </source>
</reference>
<evidence type="ECO:0000313" key="9">
    <source>
        <dbReference type="EMBL" id="GAA3640264.1"/>
    </source>
</evidence>
<gene>
    <name evidence="9" type="ORF">GCM10022223_69340</name>
</gene>
<evidence type="ECO:0000256" key="6">
    <source>
        <dbReference type="ARBA" id="ARBA00023136"/>
    </source>
</evidence>
<dbReference type="PANTHER" id="PTHR30151">
    <property type="entry name" value="ALKANE SULFONATE ABC TRANSPORTER-RELATED, MEMBRANE SUBUNIT"/>
    <property type="match status" value="1"/>
</dbReference>
<keyword evidence="5 7" id="KW-1133">Transmembrane helix</keyword>
<comment type="caution">
    <text evidence="9">The sequence shown here is derived from an EMBL/GenBank/DDBJ whole genome shotgun (WGS) entry which is preliminary data.</text>
</comment>
<dbReference type="CDD" id="cd06261">
    <property type="entry name" value="TM_PBP2"/>
    <property type="match status" value="1"/>
</dbReference>
<evidence type="ECO:0000256" key="4">
    <source>
        <dbReference type="ARBA" id="ARBA00022692"/>
    </source>
</evidence>
<dbReference type="SUPFAM" id="SSF161098">
    <property type="entry name" value="MetI-like"/>
    <property type="match status" value="1"/>
</dbReference>
<evidence type="ECO:0000259" key="8">
    <source>
        <dbReference type="PROSITE" id="PS50928"/>
    </source>
</evidence>
<proteinExistence type="inferred from homology"/>
<evidence type="ECO:0000256" key="3">
    <source>
        <dbReference type="ARBA" id="ARBA00022475"/>
    </source>
</evidence>
<comment type="similarity">
    <text evidence="7">Belongs to the binding-protein-dependent transport system permease family.</text>
</comment>
<feature type="transmembrane region" description="Helical" evidence="7">
    <location>
        <begin position="94"/>
        <end position="120"/>
    </location>
</feature>
<feature type="transmembrane region" description="Helical" evidence="7">
    <location>
        <begin position="221"/>
        <end position="243"/>
    </location>
</feature>
<feature type="transmembrane region" description="Helical" evidence="7">
    <location>
        <begin position="175"/>
        <end position="201"/>
    </location>
</feature>
<dbReference type="InterPro" id="IPR000515">
    <property type="entry name" value="MetI-like"/>
</dbReference>
<organism evidence="9 10">
    <name type="scientific">Kineosporia mesophila</name>
    <dbReference type="NCBI Taxonomy" id="566012"/>
    <lineage>
        <taxon>Bacteria</taxon>
        <taxon>Bacillati</taxon>
        <taxon>Actinomycetota</taxon>
        <taxon>Actinomycetes</taxon>
        <taxon>Kineosporiales</taxon>
        <taxon>Kineosporiaceae</taxon>
        <taxon>Kineosporia</taxon>
    </lineage>
</organism>
<keyword evidence="4 7" id="KW-0812">Transmembrane</keyword>
<dbReference type="Proteomes" id="UP001501074">
    <property type="component" value="Unassembled WGS sequence"/>
</dbReference>
<feature type="domain" description="ABC transmembrane type-1" evidence="8">
    <location>
        <begin position="60"/>
        <end position="240"/>
    </location>
</feature>
<dbReference type="PROSITE" id="PS50928">
    <property type="entry name" value="ABC_TM1"/>
    <property type="match status" value="1"/>
</dbReference>
<dbReference type="Pfam" id="PF00528">
    <property type="entry name" value="BPD_transp_1"/>
    <property type="match status" value="1"/>
</dbReference>
<feature type="transmembrane region" description="Helical" evidence="7">
    <location>
        <begin position="66"/>
        <end position="87"/>
    </location>
</feature>
<evidence type="ECO:0000313" key="10">
    <source>
        <dbReference type="Proteomes" id="UP001501074"/>
    </source>
</evidence>
<keyword evidence="10" id="KW-1185">Reference proteome</keyword>
<name>A0ABP7ATI6_9ACTN</name>
<evidence type="ECO:0000256" key="2">
    <source>
        <dbReference type="ARBA" id="ARBA00022448"/>
    </source>
</evidence>
<dbReference type="InterPro" id="IPR035906">
    <property type="entry name" value="MetI-like_sf"/>
</dbReference>
<accession>A0ABP7ATI6</accession>
<comment type="subcellular location">
    <subcellularLocation>
        <location evidence="1 7">Cell membrane</location>
        <topology evidence="1 7">Multi-pass membrane protein</topology>
    </subcellularLocation>
</comment>
<dbReference type="PANTHER" id="PTHR30151:SF20">
    <property type="entry name" value="ABC TRANSPORTER PERMEASE PROTEIN HI_0355-RELATED"/>
    <property type="match status" value="1"/>
</dbReference>
<keyword evidence="3" id="KW-1003">Cell membrane</keyword>